<proteinExistence type="inferred from homology"/>
<dbReference type="PANTHER" id="PTHR11890">
    <property type="entry name" value="INTERLEUKIN-1 RECEPTOR FAMILY MEMBER"/>
    <property type="match status" value="1"/>
</dbReference>
<dbReference type="KEGG" id="xtr:100491546"/>
<dbReference type="GeneTree" id="ENSGT01090000259985"/>
<feature type="domain" description="Ig-like" evidence="18">
    <location>
        <begin position="34"/>
        <end position="99"/>
    </location>
</feature>
<evidence type="ECO:0000256" key="1">
    <source>
        <dbReference type="ARBA" id="ARBA00004479"/>
    </source>
</evidence>
<dbReference type="InterPro" id="IPR007110">
    <property type="entry name" value="Ig-like_dom"/>
</dbReference>
<evidence type="ECO:0000313" key="22">
    <source>
        <dbReference type="Xenbase" id="XB-GENE-487652"/>
    </source>
</evidence>
<dbReference type="InterPro" id="IPR036179">
    <property type="entry name" value="Ig-like_dom_sf"/>
</dbReference>
<dbReference type="Ensembl" id="ENSXETT00000081954">
    <property type="protein sequence ID" value="ENSXETP00000077610"/>
    <property type="gene ID" value="ENSXETG00000040858"/>
</dbReference>
<dbReference type="PROSITE" id="PS50104">
    <property type="entry name" value="TIR"/>
    <property type="match status" value="1"/>
</dbReference>
<evidence type="ECO:0000259" key="18">
    <source>
        <dbReference type="PROSITE" id="PS50835"/>
    </source>
</evidence>
<dbReference type="Reactome" id="R-XTR-9014826">
    <property type="pathway name" value="Interleukin-36 pathway"/>
</dbReference>
<reference evidence="21" key="3">
    <citation type="submission" date="2025-04" db="UniProtKB">
        <authorList>
            <consortium name="RefSeq"/>
        </authorList>
    </citation>
    <scope>IDENTIFICATION</scope>
    <source>
        <strain evidence="21">Nigerian</strain>
        <tissue evidence="21">Liver and blood</tissue>
    </source>
</reference>
<evidence type="ECO:0000313" key="20">
    <source>
        <dbReference type="Proteomes" id="UP000008143"/>
    </source>
</evidence>
<dbReference type="InterPro" id="IPR003599">
    <property type="entry name" value="Ig_sub"/>
</dbReference>
<dbReference type="InterPro" id="IPR003598">
    <property type="entry name" value="Ig_sub2"/>
</dbReference>
<keyword evidence="11 21" id="KW-0675">Receptor</keyword>
<comment type="subcellular location">
    <subcellularLocation>
        <location evidence="1">Membrane</location>
        <topology evidence="1">Single-pass type I membrane protein</topology>
    </subcellularLocation>
</comment>
<keyword evidence="6" id="KW-0378">Hydrolase</keyword>
<reference evidence="19" key="2">
    <citation type="submission" date="2020-05" db="UniProtKB">
        <authorList>
            <consortium name="Ensembl"/>
        </authorList>
    </citation>
    <scope>IDENTIFICATION</scope>
</reference>
<dbReference type="InterPro" id="IPR000157">
    <property type="entry name" value="TIR_dom"/>
</dbReference>
<feature type="domain" description="TIR" evidence="17">
    <location>
        <begin position="372"/>
        <end position="522"/>
    </location>
</feature>
<evidence type="ECO:0000256" key="11">
    <source>
        <dbReference type="ARBA" id="ARBA00023170"/>
    </source>
</evidence>
<keyword evidence="14" id="KW-0393">Immunoglobulin domain</keyword>
<keyword evidence="4 16" id="KW-0732">Signal</keyword>
<dbReference type="GO" id="GO:0006954">
    <property type="term" value="P:inflammatory response"/>
    <property type="evidence" value="ECO:0007669"/>
    <property type="project" value="UniProtKB-KW"/>
</dbReference>
<dbReference type="Gene3D" id="2.60.40.10">
    <property type="entry name" value="Immunoglobulins"/>
    <property type="match status" value="3"/>
</dbReference>
<dbReference type="OMA" id="FNVTMQD"/>
<dbReference type="SMART" id="SM00409">
    <property type="entry name" value="IG"/>
    <property type="match status" value="3"/>
</dbReference>
<evidence type="ECO:0000256" key="2">
    <source>
        <dbReference type="ARBA" id="ARBA00009752"/>
    </source>
</evidence>
<dbReference type="PANTHER" id="PTHR11890:SF26">
    <property type="entry name" value="INTERLEUKIN-1 RECEPTOR TYPE 1"/>
    <property type="match status" value="1"/>
</dbReference>
<dbReference type="InterPro" id="IPR004074">
    <property type="entry name" value="IL-1_rcpt_I/II-typ"/>
</dbReference>
<dbReference type="PRINTS" id="PR01536">
    <property type="entry name" value="INTRLKN1R12F"/>
</dbReference>
<evidence type="ECO:0000256" key="6">
    <source>
        <dbReference type="ARBA" id="ARBA00022801"/>
    </source>
</evidence>
<dbReference type="Proteomes" id="UP000008143">
    <property type="component" value="Chromosome 2"/>
</dbReference>
<keyword evidence="3 15" id="KW-0812">Transmembrane</keyword>
<keyword evidence="8" id="KW-0520">NAD</keyword>
<dbReference type="InterPro" id="IPR035897">
    <property type="entry name" value="Toll_tir_struct_dom_sf"/>
</dbReference>
<dbReference type="Gene3D" id="3.40.50.10140">
    <property type="entry name" value="Toll/interleukin-1 receptor homology (TIR) domain"/>
    <property type="match status" value="1"/>
</dbReference>
<dbReference type="InterPro" id="IPR041416">
    <property type="entry name" value="IL-1RAcP-like_ig"/>
</dbReference>
<keyword evidence="12" id="KW-0325">Glycoprotein</keyword>
<keyword evidence="5" id="KW-0677">Repeat</keyword>
<name>A0A6I8QVW3_XENTR</name>
<dbReference type="GO" id="GO:0004908">
    <property type="term" value="F:interleukin-1 receptor activity"/>
    <property type="evidence" value="ECO:0007669"/>
    <property type="project" value="InterPro"/>
</dbReference>
<evidence type="ECO:0000256" key="13">
    <source>
        <dbReference type="ARBA" id="ARBA00023198"/>
    </source>
</evidence>
<dbReference type="CTD" id="3554"/>
<keyword evidence="13" id="KW-0395">Inflammatory response</keyword>
<evidence type="ECO:0000259" key="17">
    <source>
        <dbReference type="PROSITE" id="PS50104"/>
    </source>
</evidence>
<evidence type="ECO:0000256" key="3">
    <source>
        <dbReference type="ARBA" id="ARBA00022692"/>
    </source>
</evidence>
<dbReference type="PROSITE" id="PS50835">
    <property type="entry name" value="IG_LIKE"/>
    <property type="match status" value="3"/>
</dbReference>
<keyword evidence="10" id="KW-1015">Disulfide bond</keyword>
<dbReference type="GO" id="GO:0005886">
    <property type="term" value="C:plasma membrane"/>
    <property type="evidence" value="ECO:0000318"/>
    <property type="project" value="GO_Central"/>
</dbReference>
<protein>
    <submittedName>
        <fullName evidence="19 21">Interleukin-1 receptor type 1</fullName>
    </submittedName>
</protein>
<dbReference type="FunFam" id="3.40.50.10140:FF:000002">
    <property type="entry name" value="Interleukin 1 receptor accessory protein"/>
    <property type="match status" value="1"/>
</dbReference>
<dbReference type="Bgee" id="ENSXETG00000040858">
    <property type="expression patterns" value="Expressed in liver and 12 other cell types or tissues"/>
</dbReference>
<evidence type="ECO:0000256" key="8">
    <source>
        <dbReference type="ARBA" id="ARBA00023027"/>
    </source>
</evidence>
<evidence type="ECO:0000313" key="21">
    <source>
        <dbReference type="RefSeq" id="XP_002934551.2"/>
    </source>
</evidence>
<dbReference type="Reactome" id="R-XTR-9007892">
    <property type="pathway name" value="Interleukin-38 signaling"/>
</dbReference>
<evidence type="ECO:0000256" key="5">
    <source>
        <dbReference type="ARBA" id="ARBA00022737"/>
    </source>
</evidence>
<sequence length="541" mass="62182">MHPFAFFVILSGLAAYKAQLCSNDAVVCEDMFYVSNGEPVRMSSCGDINGSANVTWFKNDSQISFTSDPQSRIHQNENVLWFIPASLDDAGLYTCNVRNVTYCTRLIVFENEEGLCYNRSTLFYNEQYLEAIKIVCPSITDYVDVSKAQVKWSKNCNPLQPEDKYLALADSLSIKNSVKEDEGLYTCAVQFHYNGTEYSLTRTIELKIAVLATSSSPMMLNPSNSIQKVELGSPISLKCEAINGVDVIMIWMYNNSFVDEFYGSDTRVIIGETFSSKTEDGELMWMRYLNFTEIKEEDYNRKFYCQIANSMSEAYVMLQRPDPNFQPFLIAFFVSLIFVIINIVIAIKIFKIDIVLWYRTSCFGRKNLKDGKLYDAYIMYPKSLSGTNSYPMDIFVLKVLPEVLEVQFSYRLFIFGRDVLPGEAMSDVIDEAISQSRRLVIVLGGIQTRNYLKDDFEQQIAMYDALIRNKIKVILIELEKGTDYTSMPESIQYIKQKQGAIRWKGEFTQANTKFWKHMRYYMPPTQAKNLQHSDSTNLNRC</sequence>
<organism evidence="19">
    <name type="scientific">Xenopus tropicalis</name>
    <name type="common">Western clawed frog</name>
    <name type="synonym">Silurana tropicalis</name>
    <dbReference type="NCBI Taxonomy" id="8364"/>
    <lineage>
        <taxon>Eukaryota</taxon>
        <taxon>Metazoa</taxon>
        <taxon>Chordata</taxon>
        <taxon>Craniata</taxon>
        <taxon>Vertebrata</taxon>
        <taxon>Euteleostomi</taxon>
        <taxon>Amphibia</taxon>
        <taxon>Batrachia</taxon>
        <taxon>Anura</taxon>
        <taxon>Pipoidea</taxon>
        <taxon>Pipidae</taxon>
        <taxon>Xenopodinae</taxon>
        <taxon>Xenopus</taxon>
        <taxon>Silurana</taxon>
    </lineage>
</organism>
<dbReference type="PRINTS" id="PR01537">
    <property type="entry name" value="INTRLKN1R1F"/>
</dbReference>
<dbReference type="GO" id="GO:0009986">
    <property type="term" value="C:cell surface"/>
    <property type="evidence" value="ECO:0000318"/>
    <property type="project" value="GO_Central"/>
</dbReference>
<keyword evidence="9 15" id="KW-0472">Membrane</keyword>
<dbReference type="SMART" id="SM00408">
    <property type="entry name" value="IGc2"/>
    <property type="match status" value="2"/>
</dbReference>
<evidence type="ECO:0000256" key="15">
    <source>
        <dbReference type="SAM" id="Phobius"/>
    </source>
</evidence>
<accession>A0A6I8QVW3</accession>
<dbReference type="GO" id="GO:0016787">
    <property type="term" value="F:hydrolase activity"/>
    <property type="evidence" value="ECO:0007669"/>
    <property type="project" value="UniProtKB-KW"/>
</dbReference>
<evidence type="ECO:0000256" key="14">
    <source>
        <dbReference type="ARBA" id="ARBA00023319"/>
    </source>
</evidence>
<dbReference type="OrthoDB" id="6132459at2759"/>
<feature type="domain" description="Ig-like" evidence="18">
    <location>
        <begin position="217"/>
        <end position="317"/>
    </location>
</feature>
<feature type="transmembrane region" description="Helical" evidence="15">
    <location>
        <begin position="328"/>
        <end position="350"/>
    </location>
</feature>
<feature type="domain" description="Ig-like" evidence="18">
    <location>
        <begin position="130"/>
        <end position="205"/>
    </location>
</feature>
<dbReference type="AGR" id="Xenbase:XB-GENE-487652"/>
<evidence type="ECO:0000256" key="7">
    <source>
        <dbReference type="ARBA" id="ARBA00022989"/>
    </source>
</evidence>
<keyword evidence="7 15" id="KW-1133">Transmembrane helix</keyword>
<evidence type="ECO:0000256" key="12">
    <source>
        <dbReference type="ARBA" id="ARBA00023180"/>
    </source>
</evidence>
<evidence type="ECO:0000256" key="4">
    <source>
        <dbReference type="ARBA" id="ARBA00022729"/>
    </source>
</evidence>
<evidence type="ECO:0000256" key="16">
    <source>
        <dbReference type="SAM" id="SignalP"/>
    </source>
</evidence>
<dbReference type="Xenbase" id="XB-GENE-487652">
    <property type="gene designation" value="il1r1"/>
</dbReference>
<keyword evidence="20" id="KW-1185">Reference proteome</keyword>
<comment type="similarity">
    <text evidence="2">Belongs to the interleukin-1 receptor family.</text>
</comment>
<evidence type="ECO:0000256" key="9">
    <source>
        <dbReference type="ARBA" id="ARBA00023136"/>
    </source>
</evidence>
<dbReference type="GeneID" id="100491546"/>
<gene>
    <name evidence="19 21 22" type="primary">il1r1</name>
</gene>
<dbReference type="Pfam" id="PF18452">
    <property type="entry name" value="Ig_6"/>
    <property type="match status" value="1"/>
</dbReference>
<dbReference type="Reactome" id="R-XTR-9020702">
    <property type="pathway name" value="Interleukin-1 signaling"/>
</dbReference>
<dbReference type="Pfam" id="PF01582">
    <property type="entry name" value="TIR"/>
    <property type="match status" value="1"/>
</dbReference>
<reference evidence="19" key="1">
    <citation type="journal article" date="2010" name="Science">
        <title>The genome of the Western clawed frog Xenopus tropicalis.</title>
        <authorList>
            <person name="Hellsten U."/>
            <person name="Harland R.M."/>
            <person name="Gilchrist M.J."/>
            <person name="Hendrix D."/>
            <person name="Jurka J."/>
            <person name="Kapitonov V."/>
            <person name="Ovcharenko I."/>
            <person name="Putnam N.H."/>
            <person name="Shu S."/>
            <person name="Taher L."/>
            <person name="Blitz I.L."/>
            <person name="Blumberg B."/>
            <person name="Dichmann D.S."/>
            <person name="Dubchak I."/>
            <person name="Amaya E."/>
            <person name="Detter J.C."/>
            <person name="Fletcher R."/>
            <person name="Gerhard D.S."/>
            <person name="Goodstein D."/>
            <person name="Graves T."/>
            <person name="Grigoriev I.V."/>
            <person name="Grimwood J."/>
            <person name="Kawashima T."/>
            <person name="Lindquist E."/>
            <person name="Lucas S.M."/>
            <person name="Mead P.E."/>
            <person name="Mitros T."/>
            <person name="Ogino H."/>
            <person name="Ohta Y."/>
            <person name="Poliakov A.V."/>
            <person name="Pollet N."/>
            <person name="Robert J."/>
            <person name="Salamov A."/>
            <person name="Sater A.K."/>
            <person name="Schmutz J."/>
            <person name="Terry A."/>
            <person name="Vize P.D."/>
            <person name="Warren W.C."/>
            <person name="Wells D."/>
            <person name="Wills A."/>
            <person name="Wilson R.K."/>
            <person name="Zimmerman L.B."/>
            <person name="Zorn A.M."/>
            <person name="Grainger R."/>
            <person name="Grammer T."/>
            <person name="Khokha M.K."/>
            <person name="Richardson P.M."/>
            <person name="Rokhsar D.S."/>
        </authorList>
    </citation>
    <scope>NUCLEOTIDE SEQUENCE [LARGE SCALE GENOMIC DNA]</scope>
    <source>
        <strain evidence="19">Nigerian</strain>
    </source>
</reference>
<dbReference type="InterPro" id="IPR013783">
    <property type="entry name" value="Ig-like_fold"/>
</dbReference>
<dbReference type="SMART" id="SM00255">
    <property type="entry name" value="TIR"/>
    <property type="match status" value="1"/>
</dbReference>
<evidence type="ECO:0000256" key="10">
    <source>
        <dbReference type="ARBA" id="ARBA00023157"/>
    </source>
</evidence>
<dbReference type="SUPFAM" id="SSF48726">
    <property type="entry name" value="Immunoglobulin"/>
    <property type="match status" value="3"/>
</dbReference>
<dbReference type="SUPFAM" id="SSF52200">
    <property type="entry name" value="Toll/Interleukin receptor TIR domain"/>
    <property type="match status" value="1"/>
</dbReference>
<dbReference type="RefSeq" id="XP_002934551.2">
    <property type="nucleotide sequence ID" value="XM_002934505.5"/>
</dbReference>
<dbReference type="GO" id="GO:0007166">
    <property type="term" value="P:cell surface receptor signaling pathway"/>
    <property type="evidence" value="ECO:0000318"/>
    <property type="project" value="GO_Central"/>
</dbReference>
<dbReference type="FunFam" id="2.60.40.10:FF:000188">
    <property type="entry name" value="Interleukin-1 receptor accessory protein-like 1"/>
    <property type="match status" value="1"/>
</dbReference>
<evidence type="ECO:0000313" key="19">
    <source>
        <dbReference type="Ensembl" id="ENSXETP00000077610"/>
    </source>
</evidence>
<dbReference type="InterPro" id="IPR015621">
    <property type="entry name" value="IL-1_rcpt_fam"/>
</dbReference>
<feature type="signal peptide" evidence="16">
    <location>
        <begin position="1"/>
        <end position="18"/>
    </location>
</feature>
<dbReference type="AlphaFoldDB" id="A0A6I8QVW3"/>
<feature type="chain" id="PRO_5044633980" evidence="16">
    <location>
        <begin position="19"/>
        <end position="541"/>
    </location>
</feature>